<dbReference type="VEuPathDB" id="TriTrypDB:LpyrH10_23_0900"/>
<feature type="region of interest" description="Disordered" evidence="2">
    <location>
        <begin position="969"/>
        <end position="1078"/>
    </location>
</feature>
<dbReference type="OMA" id="YECCREG"/>
<dbReference type="EMBL" id="LGTL01000023">
    <property type="protein sequence ID" value="KPA75771.1"/>
    <property type="molecule type" value="Genomic_DNA"/>
</dbReference>
<evidence type="ECO:0000313" key="3">
    <source>
        <dbReference type="EMBL" id="KPA75771.1"/>
    </source>
</evidence>
<feature type="region of interest" description="Disordered" evidence="2">
    <location>
        <begin position="1106"/>
        <end position="1138"/>
    </location>
</feature>
<feature type="compositionally biased region" description="Low complexity" evidence="2">
    <location>
        <begin position="548"/>
        <end position="560"/>
    </location>
</feature>
<feature type="compositionally biased region" description="Gly residues" evidence="2">
    <location>
        <begin position="251"/>
        <end position="262"/>
    </location>
</feature>
<dbReference type="EMBL" id="LGTL01000023">
    <property type="protein sequence ID" value="KPA75773.1"/>
    <property type="molecule type" value="Genomic_DNA"/>
</dbReference>
<feature type="compositionally biased region" description="Low complexity" evidence="2">
    <location>
        <begin position="1029"/>
        <end position="1042"/>
    </location>
</feature>
<dbReference type="Proteomes" id="UP000037923">
    <property type="component" value="Unassembled WGS sequence"/>
</dbReference>
<comment type="caution">
    <text evidence="3">The sequence shown here is derived from an EMBL/GenBank/DDBJ whole genome shotgun (WGS) entry which is preliminary data.</text>
</comment>
<dbReference type="RefSeq" id="XP_015654211.1">
    <property type="nucleotide sequence ID" value="XM_015807262.1"/>
</dbReference>
<feature type="compositionally biased region" description="Low complexity" evidence="2">
    <location>
        <begin position="612"/>
        <end position="631"/>
    </location>
</feature>
<dbReference type="GeneID" id="26908590"/>
<dbReference type="AlphaFoldDB" id="A0A0N0VDI6"/>
<feature type="compositionally biased region" description="Low complexity" evidence="2">
    <location>
        <begin position="648"/>
        <end position="660"/>
    </location>
</feature>
<feature type="compositionally biased region" description="Basic residues" evidence="2">
    <location>
        <begin position="47"/>
        <end position="57"/>
    </location>
</feature>
<keyword evidence="1" id="KW-0175">Coiled coil</keyword>
<feature type="region of interest" description="Disordered" evidence="2">
    <location>
        <begin position="512"/>
        <end position="571"/>
    </location>
</feature>
<protein>
    <submittedName>
        <fullName evidence="3">Uncharacterized protein</fullName>
    </submittedName>
</protein>
<feature type="compositionally biased region" description="Basic and acidic residues" evidence="2">
    <location>
        <begin position="1064"/>
        <end position="1078"/>
    </location>
</feature>
<dbReference type="RefSeq" id="XP_015654210.1">
    <property type="nucleotide sequence ID" value="XM_015807261.1"/>
</dbReference>
<keyword evidence="4" id="KW-1185">Reference proteome</keyword>
<name>A0A0N0VDI6_LEPPY</name>
<sequence length="1138" mass="121798">MSFSHPVVAGRKPIQLPQQTFLLSPASAAIARRNSIHDHGDGDKHRSVGHHRQHHRRTDTAVSVTNDENAYGGGTAFTGSVGLDTLRDFSNRQTWKAAAATAAAALTDVRGCRPGGDGGSTTRTVFALPRPRTPVRTQMSPYSEEGGSLRGVVGGNDDNATMTVATAAAAPVSDASSLAQRALALADDLTAAEAQLEVDAGYFGDVAAVEQCITQHLRAWRLNTTTTTAIATEEEEEVSDSGNKQRASAGWRGGDGGRGTPRGSGVYSGVQGESPQLSASMYPMRGQSNAAAPLSAGGSQRVQTDLESVRQCTAAMEELHRALSTLEDEHRGLQRRYMVEKTSTTELEELCDRLAELESEAAREQRATAFAARCTPSQHQRRPPIAAVIATAITAMRGNNTPRNDTSCPTQQEREAVRVGLAVCHDLADQLRKRASTVAERLTDELLWMRAEVDRHDWSAMRTATSLTTMEPVTVVLKGSSVPDTPLPATTTTLSPSALNVHVGDTALEAKTRLSQSRASGTAEGEPSNSDNNKDGAVDGTANDFSSRESSPASSVASADGDSDSGRSSHRRDSFLLRVRVPVFVTPTAPPLPLLSRGANDADAAATPQRLSGDSHVSSNSGSANGSNNSSLPAAVRSAAAGLAQNGTTRRSSTSSTFSREAAAAGSAPASAAASTSVNPVTVCVIATPARYALVQLYETCVDFLSQMLTRLTQLRARRGAEAEQLQWELHGLDAYDPAGDDLRRRWQAVQQYAAQLDGYAEEVHAAHQALHTRVKLPMDAALHTCERFRTQLLEVLRQRLEQAEEAAAAEAAARQRTSQEWPDVAEEERAKGQHETHGNEDGVTAEALSDRFGTPQAEEEELRHRSTVSLTQERARRSTQPPQPDTRDLPRASAEFIGMLETLLKRQQAASEERQQHGKNTSMAASADLEVPADVTVIRMTSHPPAAPAANEAAGGERENMVQAPTLNNETAHHLAGGRRRSRDEDEDVEVSKEAKGSVDLDTTTRVSESTPTATDKRASTTPAIRPSAASSSTADAAQGALVDCAVEHAGVDSSDDSGDESDAVHQPHCDRQPERRRYGLCSEDGFRGGLRAFLVAVGRRVMQFSDSDVEEEEEAVVEEEEDDGLAERQRKRARHE</sequence>
<feature type="compositionally biased region" description="Low complexity" evidence="2">
    <location>
        <begin position="808"/>
        <end position="817"/>
    </location>
</feature>
<accession>A0A0N0VDI6</accession>
<feature type="region of interest" description="Disordered" evidence="2">
    <location>
        <begin position="587"/>
        <end position="660"/>
    </location>
</feature>
<evidence type="ECO:0000256" key="1">
    <source>
        <dbReference type="SAM" id="Coils"/>
    </source>
</evidence>
<feature type="region of interest" description="Disordered" evidence="2">
    <location>
        <begin position="36"/>
        <end position="59"/>
    </location>
</feature>
<feature type="compositionally biased region" description="Acidic residues" evidence="2">
    <location>
        <begin position="1109"/>
        <end position="1126"/>
    </location>
</feature>
<evidence type="ECO:0000313" key="4">
    <source>
        <dbReference type="Proteomes" id="UP000037923"/>
    </source>
</evidence>
<gene>
    <name evidence="3" type="ORF">ABB37_08305</name>
</gene>
<feature type="region of interest" description="Disordered" evidence="2">
    <location>
        <begin position="480"/>
        <end position="500"/>
    </location>
</feature>
<feature type="compositionally biased region" description="Low complexity" evidence="2">
    <location>
        <begin position="487"/>
        <end position="499"/>
    </location>
</feature>
<dbReference type="EMBL" id="LGTL01000023">
    <property type="protein sequence ID" value="KPA75772.1"/>
    <property type="molecule type" value="Genomic_DNA"/>
</dbReference>
<feature type="compositionally biased region" description="Polar residues" evidence="2">
    <location>
        <begin position="1002"/>
        <end position="1015"/>
    </location>
</feature>
<feature type="compositionally biased region" description="Basic and acidic residues" evidence="2">
    <location>
        <begin position="36"/>
        <end position="46"/>
    </location>
</feature>
<feature type="region of interest" description="Disordered" evidence="2">
    <location>
        <begin position="907"/>
        <end position="929"/>
    </location>
</feature>
<feature type="compositionally biased region" description="Basic and acidic residues" evidence="2">
    <location>
        <begin position="828"/>
        <end position="841"/>
    </location>
</feature>
<evidence type="ECO:0000256" key="2">
    <source>
        <dbReference type="SAM" id="MobiDB-lite"/>
    </source>
</evidence>
<reference evidence="3 4" key="1">
    <citation type="submission" date="2015-07" db="EMBL/GenBank/DDBJ databases">
        <title>High-quality genome of monoxenous trypanosomatid Leptomonas pyrrhocoris.</title>
        <authorList>
            <person name="Flegontov P."/>
            <person name="Butenko A."/>
            <person name="Firsov S."/>
            <person name="Vlcek C."/>
            <person name="Logacheva M.D."/>
            <person name="Field M."/>
            <person name="Filatov D."/>
            <person name="Flegontova O."/>
            <person name="Gerasimov E."/>
            <person name="Jackson A.P."/>
            <person name="Kelly S."/>
            <person name="Opperdoes F."/>
            <person name="O'Reilly A."/>
            <person name="Votypka J."/>
            <person name="Yurchenko V."/>
            <person name="Lukes J."/>
        </authorList>
    </citation>
    <scope>NUCLEOTIDE SEQUENCE [LARGE SCALE GENOMIC DNA]</scope>
    <source>
        <strain evidence="3">H10</strain>
    </source>
</reference>
<feature type="region of interest" description="Disordered" evidence="2">
    <location>
        <begin position="808"/>
        <end position="891"/>
    </location>
</feature>
<organism evidence="3 4">
    <name type="scientific">Leptomonas pyrrhocoris</name>
    <name type="common">Firebug parasite</name>
    <dbReference type="NCBI Taxonomy" id="157538"/>
    <lineage>
        <taxon>Eukaryota</taxon>
        <taxon>Discoba</taxon>
        <taxon>Euglenozoa</taxon>
        <taxon>Kinetoplastea</taxon>
        <taxon>Metakinetoplastina</taxon>
        <taxon>Trypanosomatida</taxon>
        <taxon>Trypanosomatidae</taxon>
        <taxon>Leishmaniinae</taxon>
        <taxon>Leptomonas</taxon>
    </lineage>
</organism>
<feature type="region of interest" description="Disordered" evidence="2">
    <location>
        <begin position="231"/>
        <end position="277"/>
    </location>
</feature>
<dbReference type="OrthoDB" id="266856at2759"/>
<feature type="compositionally biased region" description="Basic and acidic residues" evidence="2">
    <location>
        <begin position="991"/>
        <end position="1000"/>
    </location>
</feature>
<dbReference type="RefSeq" id="XP_015654212.1">
    <property type="nucleotide sequence ID" value="XM_015807263.1"/>
</dbReference>
<feature type="coiled-coil region" evidence="1">
    <location>
        <begin position="309"/>
        <end position="367"/>
    </location>
</feature>
<proteinExistence type="predicted"/>